<name>A0A3M7RNY2_BRAPC</name>
<organism evidence="1 2">
    <name type="scientific">Brachionus plicatilis</name>
    <name type="common">Marine rotifer</name>
    <name type="synonym">Brachionus muelleri</name>
    <dbReference type="NCBI Taxonomy" id="10195"/>
    <lineage>
        <taxon>Eukaryota</taxon>
        <taxon>Metazoa</taxon>
        <taxon>Spiralia</taxon>
        <taxon>Gnathifera</taxon>
        <taxon>Rotifera</taxon>
        <taxon>Eurotatoria</taxon>
        <taxon>Monogononta</taxon>
        <taxon>Pseudotrocha</taxon>
        <taxon>Ploima</taxon>
        <taxon>Brachionidae</taxon>
        <taxon>Brachionus</taxon>
    </lineage>
</organism>
<evidence type="ECO:0000313" key="1">
    <source>
        <dbReference type="EMBL" id="RNA24998.1"/>
    </source>
</evidence>
<reference evidence="1 2" key="1">
    <citation type="journal article" date="2018" name="Sci. Rep.">
        <title>Genomic signatures of local adaptation to the degree of environmental predictability in rotifers.</title>
        <authorList>
            <person name="Franch-Gras L."/>
            <person name="Hahn C."/>
            <person name="Garcia-Roger E.M."/>
            <person name="Carmona M.J."/>
            <person name="Serra M."/>
            <person name="Gomez A."/>
        </authorList>
    </citation>
    <scope>NUCLEOTIDE SEQUENCE [LARGE SCALE GENOMIC DNA]</scope>
    <source>
        <strain evidence="1">HYR1</strain>
    </source>
</reference>
<protein>
    <submittedName>
        <fullName evidence="1">Uncharacterized protein</fullName>
    </submittedName>
</protein>
<evidence type="ECO:0000313" key="2">
    <source>
        <dbReference type="Proteomes" id="UP000276133"/>
    </source>
</evidence>
<dbReference type="Proteomes" id="UP000276133">
    <property type="component" value="Unassembled WGS sequence"/>
</dbReference>
<proteinExistence type="predicted"/>
<comment type="caution">
    <text evidence="1">The sequence shown here is derived from an EMBL/GenBank/DDBJ whole genome shotgun (WGS) entry which is preliminary data.</text>
</comment>
<gene>
    <name evidence="1" type="ORF">BpHYR1_028387</name>
</gene>
<keyword evidence="2" id="KW-1185">Reference proteome</keyword>
<dbReference type="PROSITE" id="PS51257">
    <property type="entry name" value="PROKAR_LIPOPROTEIN"/>
    <property type="match status" value="1"/>
</dbReference>
<dbReference type="AlphaFoldDB" id="A0A3M7RNY2"/>
<accession>A0A3M7RNY2</accession>
<sequence>MFSCFIRSTYNSLVTCMLKVKAVCGVSMHISCACALLCDALQQFSGKTFWALVCIVFLLKRLVLEIHLTDWLSHFAFCLHFLSTHHIMNYD</sequence>
<dbReference type="EMBL" id="REGN01002998">
    <property type="protein sequence ID" value="RNA24998.1"/>
    <property type="molecule type" value="Genomic_DNA"/>
</dbReference>